<dbReference type="OrthoDB" id="464481at2"/>
<evidence type="ECO:0000256" key="4">
    <source>
        <dbReference type="ARBA" id="ARBA00023163"/>
    </source>
</evidence>
<gene>
    <name evidence="6" type="ORF">EZJ19_12870</name>
</gene>
<dbReference type="PRINTS" id="PR00039">
    <property type="entry name" value="HTHLYSR"/>
</dbReference>
<dbReference type="InterPro" id="IPR005119">
    <property type="entry name" value="LysR_subst-bd"/>
</dbReference>
<proteinExistence type="inferred from homology"/>
<dbReference type="AlphaFoldDB" id="A0A4R1B8E6"/>
<accession>A0A4R1B8E6</accession>
<dbReference type="Pfam" id="PF03466">
    <property type="entry name" value="LysR_substrate"/>
    <property type="match status" value="1"/>
</dbReference>
<dbReference type="GO" id="GO:0000976">
    <property type="term" value="F:transcription cis-regulatory region binding"/>
    <property type="evidence" value="ECO:0007669"/>
    <property type="project" value="TreeGrafter"/>
</dbReference>
<dbReference type="Gene3D" id="1.10.10.10">
    <property type="entry name" value="Winged helix-like DNA-binding domain superfamily/Winged helix DNA-binding domain"/>
    <property type="match status" value="1"/>
</dbReference>
<evidence type="ECO:0000256" key="3">
    <source>
        <dbReference type="ARBA" id="ARBA00023125"/>
    </source>
</evidence>
<dbReference type="PANTHER" id="PTHR30126">
    <property type="entry name" value="HTH-TYPE TRANSCRIPTIONAL REGULATOR"/>
    <property type="match status" value="1"/>
</dbReference>
<comment type="similarity">
    <text evidence="1">Belongs to the LysR transcriptional regulatory family.</text>
</comment>
<dbReference type="InterPro" id="IPR000847">
    <property type="entry name" value="LysR_HTH_N"/>
</dbReference>
<dbReference type="SUPFAM" id="SSF46785">
    <property type="entry name" value="Winged helix' DNA-binding domain"/>
    <property type="match status" value="1"/>
</dbReference>
<evidence type="ECO:0000256" key="2">
    <source>
        <dbReference type="ARBA" id="ARBA00023015"/>
    </source>
</evidence>
<evidence type="ECO:0000256" key="1">
    <source>
        <dbReference type="ARBA" id="ARBA00009437"/>
    </source>
</evidence>
<dbReference type="EMBL" id="SJZB01000045">
    <property type="protein sequence ID" value="TCJ12229.1"/>
    <property type="molecule type" value="Genomic_DNA"/>
</dbReference>
<keyword evidence="4" id="KW-0804">Transcription</keyword>
<sequence>MDIDQARTFLAIAATGSFVEAAQRLHLTQSTISARIQRLEEELGARLFVRNRAGAVMTTAGRRFDEYAKRLLVTAEQARHHVGLPSRYRATLRVGGRIALWESFLPAWVGWIRARDAEVAVRAGIGFEADLMRDLIEGTLDVGLMYTPSHSPGLVVEQMFDETLMLVSSRPGDGGPGDDYIYVQWGTAFEIQHTQSYPDLEPPPQVVNIGWLAIQLILSNGGSAYIPARMAKPMLAAGRLYAVAGAPRYALPAYAVYPKETDNPAVAQALEGLRELSRGVGT</sequence>
<dbReference type="RefSeq" id="WP_131448208.1">
    <property type="nucleotide sequence ID" value="NZ_SJZB01000045.1"/>
</dbReference>
<dbReference type="Gene3D" id="3.40.190.10">
    <property type="entry name" value="Periplasmic binding protein-like II"/>
    <property type="match status" value="1"/>
</dbReference>
<feature type="domain" description="HTH lysR-type" evidence="5">
    <location>
        <begin position="1"/>
        <end position="58"/>
    </location>
</feature>
<evidence type="ECO:0000313" key="6">
    <source>
        <dbReference type="EMBL" id="TCJ12229.1"/>
    </source>
</evidence>
<reference evidence="6 7" key="1">
    <citation type="submission" date="2019-03" db="EMBL/GenBank/DDBJ databases">
        <title>Genome sequence of Thiobacillaceae bacterium LSR1, a sulfur-oxidizing bacterium isolated from freshwater sediment.</title>
        <authorList>
            <person name="Li S."/>
        </authorList>
    </citation>
    <scope>NUCLEOTIDE SEQUENCE [LARGE SCALE GENOMIC DNA]</scope>
    <source>
        <strain evidence="6 7">LSR1</strain>
    </source>
</reference>
<comment type="caution">
    <text evidence="6">The sequence shown here is derived from an EMBL/GenBank/DDBJ whole genome shotgun (WGS) entry which is preliminary data.</text>
</comment>
<dbReference type="InterPro" id="IPR036388">
    <property type="entry name" value="WH-like_DNA-bd_sf"/>
</dbReference>
<organism evidence="6 7">
    <name type="scientific">Parasulfuritortus cantonensis</name>
    <dbReference type="NCBI Taxonomy" id="2528202"/>
    <lineage>
        <taxon>Bacteria</taxon>
        <taxon>Pseudomonadati</taxon>
        <taxon>Pseudomonadota</taxon>
        <taxon>Betaproteobacteria</taxon>
        <taxon>Nitrosomonadales</taxon>
        <taxon>Thiobacillaceae</taxon>
        <taxon>Parasulfuritortus</taxon>
    </lineage>
</organism>
<keyword evidence="7" id="KW-1185">Reference proteome</keyword>
<evidence type="ECO:0000313" key="7">
    <source>
        <dbReference type="Proteomes" id="UP000295443"/>
    </source>
</evidence>
<dbReference type="InterPro" id="IPR036390">
    <property type="entry name" value="WH_DNA-bd_sf"/>
</dbReference>
<dbReference type="PROSITE" id="PS50931">
    <property type="entry name" value="HTH_LYSR"/>
    <property type="match status" value="1"/>
</dbReference>
<keyword evidence="3" id="KW-0238">DNA-binding</keyword>
<dbReference type="PANTHER" id="PTHR30126:SF21">
    <property type="entry name" value="TRANSCRIPTIONAL REGULATOR-RELATED"/>
    <property type="match status" value="1"/>
</dbReference>
<dbReference type="Proteomes" id="UP000295443">
    <property type="component" value="Unassembled WGS sequence"/>
</dbReference>
<evidence type="ECO:0000259" key="5">
    <source>
        <dbReference type="PROSITE" id="PS50931"/>
    </source>
</evidence>
<protein>
    <submittedName>
        <fullName evidence="6">LysR family transcriptional regulator</fullName>
    </submittedName>
</protein>
<dbReference type="FunFam" id="1.10.10.10:FF:000001">
    <property type="entry name" value="LysR family transcriptional regulator"/>
    <property type="match status" value="1"/>
</dbReference>
<dbReference type="Pfam" id="PF00126">
    <property type="entry name" value="HTH_1"/>
    <property type="match status" value="1"/>
</dbReference>
<name>A0A4R1B8E6_9PROT</name>
<dbReference type="SUPFAM" id="SSF53850">
    <property type="entry name" value="Periplasmic binding protein-like II"/>
    <property type="match status" value="1"/>
</dbReference>
<dbReference type="GO" id="GO:0003700">
    <property type="term" value="F:DNA-binding transcription factor activity"/>
    <property type="evidence" value="ECO:0007669"/>
    <property type="project" value="InterPro"/>
</dbReference>
<keyword evidence="2" id="KW-0805">Transcription regulation</keyword>